<dbReference type="RefSeq" id="WP_279250073.1">
    <property type="nucleotide sequence ID" value="NZ_SHNO01000001.1"/>
</dbReference>
<evidence type="ECO:0000256" key="2">
    <source>
        <dbReference type="SAM" id="Phobius"/>
    </source>
</evidence>
<dbReference type="PANTHER" id="PTHR40278">
    <property type="entry name" value="DNA UTILIZATION PROTEIN HOFN"/>
    <property type="match status" value="1"/>
</dbReference>
<evidence type="ECO:0000256" key="1">
    <source>
        <dbReference type="SAM" id="Coils"/>
    </source>
</evidence>
<evidence type="ECO:0000313" key="3">
    <source>
        <dbReference type="EMBL" id="MCX2978377.1"/>
    </source>
</evidence>
<dbReference type="PANTHER" id="PTHR40278:SF2">
    <property type="entry name" value="TYPE IV PILUS INNER MEMBRANE COMPONENT PILN"/>
    <property type="match status" value="1"/>
</dbReference>
<keyword evidence="2" id="KW-0812">Transmembrane</keyword>
<dbReference type="Pfam" id="PF05137">
    <property type="entry name" value="PilN"/>
    <property type="match status" value="1"/>
</dbReference>
<keyword evidence="2" id="KW-1133">Transmembrane helix</keyword>
<sequence>MARINLLPWREERRQQLKKDFFVSVALVVALAGVLVLLADRIVANQIDSQESRNAYMTKNIKTLDKAVREIRDLQKRRNQLLDRMRVIQELQGNRPIIVRVLDQLVRTVPDGVFYKKLDARGKKIAIGGVAESNNRVSSLMRRLSASDWLANPSLDKVSAAPAFGDQANNFDLSVQVEAPKIDEEESGER</sequence>
<organism evidence="3 4">
    <name type="scientific">Candidatus Marimicrobium litorale</name>
    <dbReference type="NCBI Taxonomy" id="2518991"/>
    <lineage>
        <taxon>Bacteria</taxon>
        <taxon>Pseudomonadati</taxon>
        <taxon>Pseudomonadota</taxon>
        <taxon>Gammaproteobacteria</taxon>
        <taxon>Cellvibrionales</taxon>
        <taxon>Halieaceae</taxon>
        <taxon>Marimicrobium</taxon>
    </lineage>
</organism>
<dbReference type="EMBL" id="SHNO01000001">
    <property type="protein sequence ID" value="MCX2978377.1"/>
    <property type="molecule type" value="Genomic_DNA"/>
</dbReference>
<feature type="coiled-coil region" evidence="1">
    <location>
        <begin position="64"/>
        <end position="91"/>
    </location>
</feature>
<evidence type="ECO:0000313" key="4">
    <source>
        <dbReference type="Proteomes" id="UP001143304"/>
    </source>
</evidence>
<proteinExistence type="predicted"/>
<keyword evidence="4" id="KW-1185">Reference proteome</keyword>
<reference evidence="3" key="1">
    <citation type="submission" date="2019-02" db="EMBL/GenBank/DDBJ databases">
        <authorList>
            <person name="Li S.-H."/>
        </authorList>
    </citation>
    <scope>NUCLEOTIDE SEQUENCE</scope>
    <source>
        <strain evidence="3">IMCC11814</strain>
    </source>
</reference>
<accession>A0ABT3TA82</accession>
<dbReference type="InterPro" id="IPR007813">
    <property type="entry name" value="PilN"/>
</dbReference>
<keyword evidence="1" id="KW-0175">Coiled coil</keyword>
<dbReference type="InterPro" id="IPR052534">
    <property type="entry name" value="Extracell_DNA_Util/SecSys_Comp"/>
</dbReference>
<feature type="transmembrane region" description="Helical" evidence="2">
    <location>
        <begin position="21"/>
        <end position="39"/>
    </location>
</feature>
<comment type="caution">
    <text evidence="3">The sequence shown here is derived from an EMBL/GenBank/DDBJ whole genome shotgun (WGS) entry which is preliminary data.</text>
</comment>
<name>A0ABT3TA82_9GAMM</name>
<keyword evidence="2" id="KW-0472">Membrane</keyword>
<protein>
    <submittedName>
        <fullName evidence="3">Pilus assembly protein PilN</fullName>
    </submittedName>
</protein>
<dbReference type="Proteomes" id="UP001143304">
    <property type="component" value="Unassembled WGS sequence"/>
</dbReference>
<gene>
    <name evidence="3" type="ORF">EYC82_13500</name>
</gene>